<keyword evidence="3" id="KW-0227">DNA damage</keyword>
<name>A0ABY6Q6G3_9GAMM</name>
<keyword evidence="6" id="KW-0269">Exonuclease</keyword>
<dbReference type="PANTHER" id="PTHR11070">
    <property type="entry name" value="UVRD / RECB / PCRA DNA HELICASE FAMILY MEMBER"/>
    <property type="match status" value="1"/>
</dbReference>
<dbReference type="Proteomes" id="UP001317963">
    <property type="component" value="Chromosome"/>
</dbReference>
<sequence length="1111" mass="123021">MTDQAIRREVLSVDQSFCVTAPAGSGKTSLLTQRILALLSRVERPEQILAITFTRKAAAEMRSRVLDTLERAARGEGAASAHEALSMELAKNALHNAERMGWSLGAERLNIRTIDGLSAQLNRSMPVTSGLGGGALIADDASRLYAEAVDDLYGLIGEDSDRGVALRELLLLMDNNWQRCSDLLVALLSQRGDWLSALGQHEDPKAAAQLALKTLERIVSGRLATAIAALPGHWLRSVTDAANEAKQRVASSIADGSLEEAKARTFDGDALHLTPQLTSLGHWKWFVSFVLTQQGAPRKTFDKNWGFRAKVDSQVKQQAIDLVAELNDNDDCIEMLKEIAALPTLSLASEEWQGVLRLSRVLPVLAAQLLAVFQSHGMVDHTHMAMAADAALGDESEPTDLALRLDYQIQHILVDEFQDTSLTQFQLLEKLCRGWSEYNFINPQSPRTLFIVGDAMQSIYGFRYADVGLFLRAQEQGIAGVQLRARALTQNFRTQESVVSWVNRQFKALIPENGDPRLGVVPLTEAHAVNPSVPGQSVAVRVFPDDPQREALFVADEIKRLQAQDPDATIAVLGRSRAAITPISEALVHADVDIIGSDLTPYSERSAVADLISVARWLANPADKIAFIALLRTPMIGVTLRDIGYLAPLLDDASVLELIDVISAGGSGLSDDGCHRLLYALNTLAWAESKRDRLDLTLWVEQTWIRLGGNRAYSAGEMLDVNALLGEIRRQELSSNRLDITPLTDWFDRGYSKAESATARVELMTLHKSKGLEFDHVFIVGAAKTGRSNDSPLLRWYRDGNKGLMIAAKPESNQSDSVYDYLGFLNKAQERQEVIRLFYVGVTRAKLSCTITATQKSDKVWPPSKTSSFWSTFCDAAKDTVYEPVSEPHQTKTEGPNTSVMMFRRLRDLPSESQGLVKAPAFAGQESNLGSSNLNSRRYGIALHRGIELLCHYSETPEVCPPNILSAVRFQLVNAGVPARVREGHLLNIEKDLNTLLSDETGRWLISSEQVDAHSELSLWHRETQRELIIDRTFIDRSSGIRWIVDYKSSQPHQDEPIADFTKRELTKYQSQLEKYRELMAEYDESKGHTVIATRTALYFPRVAALVEVGL</sequence>
<dbReference type="PROSITE" id="PS51217">
    <property type="entry name" value="UVRD_HELICASE_CTER"/>
    <property type="match status" value="1"/>
</dbReference>
<evidence type="ECO:0000259" key="17">
    <source>
        <dbReference type="PROSITE" id="PS51198"/>
    </source>
</evidence>
<keyword evidence="5 15" id="KW-0347">Helicase</keyword>
<protein>
    <recommendedName>
        <fullName evidence="12">DNA 3'-5' helicase</fullName>
        <ecNumber evidence="12">5.6.2.4</ecNumber>
    </recommendedName>
    <alternativeName>
        <fullName evidence="13">DNA 3'-5' helicase II</fullName>
    </alternativeName>
</protein>
<dbReference type="Gene3D" id="3.90.320.10">
    <property type="match status" value="1"/>
</dbReference>
<evidence type="ECO:0000256" key="13">
    <source>
        <dbReference type="ARBA" id="ARBA00034923"/>
    </source>
</evidence>
<evidence type="ECO:0000256" key="6">
    <source>
        <dbReference type="ARBA" id="ARBA00022839"/>
    </source>
</evidence>
<keyword evidence="1" id="KW-0540">Nuclease</keyword>
<accession>A0ABY6Q6G3</accession>
<comment type="catalytic activity">
    <reaction evidence="14">
        <text>ATP + H2O = ADP + phosphate + H(+)</text>
        <dbReference type="Rhea" id="RHEA:13065"/>
        <dbReference type="ChEBI" id="CHEBI:15377"/>
        <dbReference type="ChEBI" id="CHEBI:15378"/>
        <dbReference type="ChEBI" id="CHEBI:30616"/>
        <dbReference type="ChEBI" id="CHEBI:43474"/>
        <dbReference type="ChEBI" id="CHEBI:456216"/>
        <dbReference type="EC" id="5.6.2.4"/>
    </reaction>
</comment>
<dbReference type="Pfam" id="PF13361">
    <property type="entry name" value="UvrD_C"/>
    <property type="match status" value="2"/>
</dbReference>
<evidence type="ECO:0000256" key="9">
    <source>
        <dbReference type="ARBA" id="ARBA00023204"/>
    </source>
</evidence>
<dbReference type="PANTHER" id="PTHR11070:SF2">
    <property type="entry name" value="ATP-DEPENDENT DNA HELICASE SRS2"/>
    <property type="match status" value="1"/>
</dbReference>
<keyword evidence="2 15" id="KW-0547">Nucleotide-binding</keyword>
<reference evidence="19 20" key="1">
    <citation type="submission" date="2019-02" db="EMBL/GenBank/DDBJ databases">
        <title>Halieaceae_genomes.</title>
        <authorList>
            <person name="Li S.-H."/>
        </authorList>
    </citation>
    <scope>NUCLEOTIDE SEQUENCE [LARGE SCALE GENOMIC DNA]</scope>
    <source>
        <strain evidence="19 20">JH123</strain>
    </source>
</reference>
<dbReference type="InterPro" id="IPR011604">
    <property type="entry name" value="PDDEXK-like_dom_sf"/>
</dbReference>
<evidence type="ECO:0000313" key="19">
    <source>
        <dbReference type="EMBL" id="UZP74862.1"/>
    </source>
</evidence>
<dbReference type="InterPro" id="IPR014016">
    <property type="entry name" value="UvrD-like_ATP-bd"/>
</dbReference>
<dbReference type="SUPFAM" id="SSF52540">
    <property type="entry name" value="P-loop containing nucleoside triphosphate hydrolases"/>
    <property type="match status" value="1"/>
</dbReference>
<proteinExistence type="predicted"/>
<dbReference type="InterPro" id="IPR014017">
    <property type="entry name" value="DNA_helicase_UvrD-like_C"/>
</dbReference>
<keyword evidence="7 15" id="KW-0067">ATP-binding</keyword>
<keyword evidence="4 15" id="KW-0378">Hydrolase</keyword>
<evidence type="ECO:0000259" key="18">
    <source>
        <dbReference type="PROSITE" id="PS51217"/>
    </source>
</evidence>
<evidence type="ECO:0000256" key="11">
    <source>
        <dbReference type="ARBA" id="ARBA00034617"/>
    </source>
</evidence>
<feature type="domain" description="UvrD-like helicase ATP-binding" evidence="17">
    <location>
        <begin position="1"/>
        <end position="495"/>
    </location>
</feature>
<evidence type="ECO:0000256" key="4">
    <source>
        <dbReference type="ARBA" id="ARBA00022801"/>
    </source>
</evidence>
<gene>
    <name evidence="19" type="ORF">E0F26_08985</name>
</gene>
<dbReference type="PROSITE" id="PS51198">
    <property type="entry name" value="UVRD_HELICASE_ATP_BIND"/>
    <property type="match status" value="1"/>
</dbReference>
<dbReference type="Pfam" id="PF00580">
    <property type="entry name" value="UvrD-helicase"/>
    <property type="match status" value="2"/>
</dbReference>
<dbReference type="EC" id="5.6.2.4" evidence="12"/>
<evidence type="ECO:0000256" key="8">
    <source>
        <dbReference type="ARBA" id="ARBA00023125"/>
    </source>
</evidence>
<keyword evidence="9" id="KW-0234">DNA repair</keyword>
<organism evidence="19 20">
    <name type="scientific">Candidatus Paraluminiphilus aquimaris</name>
    <dbReference type="NCBI Taxonomy" id="2518994"/>
    <lineage>
        <taxon>Bacteria</taxon>
        <taxon>Pseudomonadati</taxon>
        <taxon>Pseudomonadota</taxon>
        <taxon>Gammaproteobacteria</taxon>
        <taxon>Cellvibrionales</taxon>
        <taxon>Halieaceae</taxon>
        <taxon>Candidatus Paraluminiphilus</taxon>
    </lineage>
</organism>
<evidence type="ECO:0000313" key="20">
    <source>
        <dbReference type="Proteomes" id="UP001317963"/>
    </source>
</evidence>
<keyword evidence="10" id="KW-0413">Isomerase</keyword>
<evidence type="ECO:0000256" key="5">
    <source>
        <dbReference type="ARBA" id="ARBA00022806"/>
    </source>
</evidence>
<evidence type="ECO:0000256" key="14">
    <source>
        <dbReference type="ARBA" id="ARBA00048988"/>
    </source>
</evidence>
<feature type="binding site" evidence="15">
    <location>
        <begin position="21"/>
        <end position="28"/>
    </location>
    <ligand>
        <name>ATP</name>
        <dbReference type="ChEBI" id="CHEBI:30616"/>
    </ligand>
</feature>
<dbReference type="RefSeq" id="WP_279241324.1">
    <property type="nucleotide sequence ID" value="NZ_CP036501.1"/>
</dbReference>
<dbReference type="InterPro" id="IPR000212">
    <property type="entry name" value="DNA_helicase_UvrD/REP"/>
</dbReference>
<evidence type="ECO:0000256" key="7">
    <source>
        <dbReference type="ARBA" id="ARBA00022840"/>
    </source>
</evidence>
<evidence type="ECO:0000256" key="12">
    <source>
        <dbReference type="ARBA" id="ARBA00034808"/>
    </source>
</evidence>
<keyword evidence="8" id="KW-0238">DNA-binding</keyword>
<evidence type="ECO:0000256" key="10">
    <source>
        <dbReference type="ARBA" id="ARBA00023235"/>
    </source>
</evidence>
<dbReference type="Gene3D" id="3.40.50.300">
    <property type="entry name" value="P-loop containing nucleotide triphosphate hydrolases"/>
    <property type="match status" value="4"/>
</dbReference>
<evidence type="ECO:0000256" key="15">
    <source>
        <dbReference type="PROSITE-ProRule" id="PRU00560"/>
    </source>
</evidence>
<dbReference type="EMBL" id="CP036501">
    <property type="protein sequence ID" value="UZP74862.1"/>
    <property type="molecule type" value="Genomic_DNA"/>
</dbReference>
<evidence type="ECO:0000256" key="1">
    <source>
        <dbReference type="ARBA" id="ARBA00022722"/>
    </source>
</evidence>
<dbReference type="InterPro" id="IPR027417">
    <property type="entry name" value="P-loop_NTPase"/>
</dbReference>
<comment type="catalytic activity">
    <reaction evidence="11">
        <text>Couples ATP hydrolysis with the unwinding of duplex DNA by translocating in the 3'-5' direction.</text>
        <dbReference type="EC" id="5.6.2.4"/>
    </reaction>
</comment>
<dbReference type="Gene3D" id="1.10.486.10">
    <property type="entry name" value="PCRA, domain 4"/>
    <property type="match status" value="1"/>
</dbReference>
<evidence type="ECO:0000256" key="3">
    <source>
        <dbReference type="ARBA" id="ARBA00022763"/>
    </source>
</evidence>
<evidence type="ECO:0000256" key="2">
    <source>
        <dbReference type="ARBA" id="ARBA00022741"/>
    </source>
</evidence>
<keyword evidence="20" id="KW-1185">Reference proteome</keyword>
<keyword evidence="16" id="KW-0175">Coiled coil</keyword>
<feature type="coiled-coil region" evidence="16">
    <location>
        <begin position="1059"/>
        <end position="1086"/>
    </location>
</feature>
<feature type="domain" description="UvrD-like helicase C-terminal" evidence="18">
    <location>
        <begin position="507"/>
        <end position="771"/>
    </location>
</feature>
<evidence type="ECO:0000256" key="16">
    <source>
        <dbReference type="SAM" id="Coils"/>
    </source>
</evidence>